<dbReference type="AlphaFoldDB" id="A0A8C0FAK4"/>
<dbReference type="SMART" id="SM00308">
    <property type="entry name" value="LH2"/>
    <property type="match status" value="1"/>
</dbReference>
<accession>A0A8C0FAK4</accession>
<dbReference type="PANTHER" id="PTHR10877:SF185">
    <property type="entry name" value="POLYCYSTIN FAMILY RECEPTOR FOR EGG JELLY"/>
    <property type="match status" value="1"/>
</dbReference>
<dbReference type="InterPro" id="IPR051223">
    <property type="entry name" value="Polycystin"/>
</dbReference>
<dbReference type="InterPro" id="IPR042060">
    <property type="entry name" value="PLAT_polycystin1"/>
</dbReference>
<evidence type="ECO:0000256" key="2">
    <source>
        <dbReference type="PROSITE-ProRule" id="PRU00152"/>
    </source>
</evidence>
<dbReference type="Proteomes" id="UP000694567">
    <property type="component" value="Unplaced"/>
</dbReference>
<dbReference type="Gene3D" id="2.60.60.20">
    <property type="entry name" value="PLAT/LH2 domain"/>
    <property type="match status" value="1"/>
</dbReference>
<sequence>MPTAAMSFLVTLHTGSRWGAGTTADVFLQLIGQNGTSDVHCLRHPHFSPFQQGSVNCFLLTTKKDLGDICSFRVWHNNKGPSPSWFLSRAKVENMTTRTTWFFICRKWLSLDKGEHLLERTFSVTNPKTPLARHVPERPQARELPKTGVIAPFLKAMRMS</sequence>
<comment type="similarity">
    <text evidence="1">Belongs to the polycystin family.</text>
</comment>
<reference evidence="4" key="1">
    <citation type="submission" date="2025-05" db="UniProtKB">
        <authorList>
            <consortium name="Ensembl"/>
        </authorList>
    </citation>
    <scope>IDENTIFICATION</scope>
</reference>
<evidence type="ECO:0000313" key="5">
    <source>
        <dbReference type="Proteomes" id="UP000694567"/>
    </source>
</evidence>
<dbReference type="PROSITE" id="PS50095">
    <property type="entry name" value="PLAT"/>
    <property type="match status" value="1"/>
</dbReference>
<evidence type="ECO:0000313" key="4">
    <source>
        <dbReference type="Ensembl" id="ENSBOBP00000016005.1"/>
    </source>
</evidence>
<evidence type="ECO:0000259" key="3">
    <source>
        <dbReference type="PROSITE" id="PS50095"/>
    </source>
</evidence>
<dbReference type="GO" id="GO:0016020">
    <property type="term" value="C:membrane"/>
    <property type="evidence" value="ECO:0007669"/>
    <property type="project" value="TreeGrafter"/>
</dbReference>
<dbReference type="PANTHER" id="PTHR10877">
    <property type="entry name" value="POLYCYSTIN FAMILY MEMBER"/>
    <property type="match status" value="1"/>
</dbReference>
<dbReference type="CDD" id="cd01752">
    <property type="entry name" value="PLAT_polycystin"/>
    <property type="match status" value="1"/>
</dbReference>
<dbReference type="Ensembl" id="ENSBOBT00000023970.1">
    <property type="protein sequence ID" value="ENSBOBP00000023454.1"/>
    <property type="gene ID" value="ENSBOBG00000014023.1"/>
</dbReference>
<feature type="domain" description="PLAT" evidence="3">
    <location>
        <begin position="6"/>
        <end position="123"/>
    </location>
</feature>
<dbReference type="Ensembl" id="ENSBOBT00000016359.1">
    <property type="protein sequence ID" value="ENSBOBP00000016005.1"/>
    <property type="gene ID" value="ENSBOBG00000010036.1"/>
</dbReference>
<keyword evidence="5" id="KW-1185">Reference proteome</keyword>
<protein>
    <recommendedName>
        <fullName evidence="3">PLAT domain-containing protein</fullName>
    </recommendedName>
</protein>
<proteinExistence type="inferred from homology"/>
<evidence type="ECO:0000256" key="1">
    <source>
        <dbReference type="ARBA" id="ARBA00007200"/>
    </source>
</evidence>
<organism evidence="4 5">
    <name type="scientific">Bubo bubo</name>
    <name type="common">Eurasian eagle-owl</name>
    <name type="synonym">Strix bubo</name>
    <dbReference type="NCBI Taxonomy" id="30461"/>
    <lineage>
        <taxon>Eukaryota</taxon>
        <taxon>Metazoa</taxon>
        <taxon>Chordata</taxon>
        <taxon>Craniata</taxon>
        <taxon>Vertebrata</taxon>
        <taxon>Euteleostomi</taxon>
        <taxon>Archelosauria</taxon>
        <taxon>Archosauria</taxon>
        <taxon>Dinosauria</taxon>
        <taxon>Saurischia</taxon>
        <taxon>Theropoda</taxon>
        <taxon>Coelurosauria</taxon>
        <taxon>Aves</taxon>
        <taxon>Neognathae</taxon>
        <taxon>Neoaves</taxon>
        <taxon>Telluraves</taxon>
        <taxon>Strigiformes</taxon>
        <taxon>Strigidae</taxon>
        <taxon>Bubo</taxon>
    </lineage>
</organism>
<dbReference type="GO" id="GO:0005262">
    <property type="term" value="F:calcium channel activity"/>
    <property type="evidence" value="ECO:0007669"/>
    <property type="project" value="TreeGrafter"/>
</dbReference>
<dbReference type="FunFam" id="2.60.60.20:FF:000016">
    <property type="entry name" value="Polycystin family receptor for egg jelly"/>
    <property type="match status" value="1"/>
</dbReference>
<dbReference type="InterPro" id="IPR001024">
    <property type="entry name" value="PLAT/LH2_dom"/>
</dbReference>
<name>A0A8C0FAK4_BUBBB</name>
<dbReference type="GO" id="GO:0050982">
    <property type="term" value="P:detection of mechanical stimulus"/>
    <property type="evidence" value="ECO:0007669"/>
    <property type="project" value="TreeGrafter"/>
</dbReference>
<dbReference type="Pfam" id="PF01477">
    <property type="entry name" value="PLAT"/>
    <property type="match status" value="1"/>
</dbReference>
<dbReference type="InterPro" id="IPR036392">
    <property type="entry name" value="PLAT/LH2_dom_sf"/>
</dbReference>
<comment type="caution">
    <text evidence="2">Lacks conserved residue(s) required for the propagation of feature annotation.</text>
</comment>
<dbReference type="SUPFAM" id="SSF49723">
    <property type="entry name" value="Lipase/lipooxygenase domain (PLAT/LH2 domain)"/>
    <property type="match status" value="1"/>
</dbReference>